<dbReference type="PROSITE" id="PS50931">
    <property type="entry name" value="HTH_LYSR"/>
    <property type="match status" value="1"/>
</dbReference>
<dbReference type="InterPro" id="IPR058163">
    <property type="entry name" value="LysR-type_TF_proteobact-type"/>
</dbReference>
<evidence type="ECO:0000313" key="6">
    <source>
        <dbReference type="EMBL" id="QCP54148.1"/>
    </source>
</evidence>
<sequence>MEYIDSLRIFRTVVEAKSFTRAADNLGLTTPVVSRAIAALEKRLGSRLFHRTTRQISLTEAAERFYDGCCRVLDDLDALEASASTQTLEPSGVLRLVAHTTATVNRLVPLIASFKRKHPKVDLDVTLTERPVDLVADGFDLGIVLPFMLSTDTAVTRVLERMPIILVASPQYLQAHAAPKHPMELSDHLFVAPPPSLRKPVLTFKEDGDEVTVPLKYEIASNSPVFNRQMVLENFGIGMLPASLIQSELQSGRLVRLLEGFEIVDGWVEIRLAYSTRTLLPAKVRAFIDHAASFFDEMKTAQREQTEQHA</sequence>
<reference evidence="6 7" key="1">
    <citation type="submission" date="2019-05" db="EMBL/GenBank/DDBJ databases">
        <title>Burkholderia sp. DHOD12, isolated from subtropical forest soil.</title>
        <authorList>
            <person name="Gao Z.-H."/>
            <person name="Qiu L.-H."/>
        </authorList>
    </citation>
    <scope>NUCLEOTIDE SEQUENCE [LARGE SCALE GENOMIC DNA]</scope>
    <source>
        <strain evidence="6 7">DHOD12</strain>
    </source>
</reference>
<dbReference type="InterPro" id="IPR036388">
    <property type="entry name" value="WH-like_DNA-bd_sf"/>
</dbReference>
<dbReference type="PANTHER" id="PTHR30537:SF35">
    <property type="entry name" value="TRANSCRIPTIONAL REGULATORY PROTEIN"/>
    <property type="match status" value="1"/>
</dbReference>
<dbReference type="KEGG" id="tvl:FAZ95_34785"/>
<dbReference type="SUPFAM" id="SSF53850">
    <property type="entry name" value="Periplasmic binding protein-like II"/>
    <property type="match status" value="1"/>
</dbReference>
<dbReference type="CDD" id="cd08422">
    <property type="entry name" value="PBP2_CrgA_like"/>
    <property type="match status" value="1"/>
</dbReference>
<evidence type="ECO:0000256" key="3">
    <source>
        <dbReference type="ARBA" id="ARBA00023125"/>
    </source>
</evidence>
<dbReference type="EMBL" id="CP040078">
    <property type="protein sequence ID" value="QCP54148.1"/>
    <property type="molecule type" value="Genomic_DNA"/>
</dbReference>
<dbReference type="InterPro" id="IPR036390">
    <property type="entry name" value="WH_DNA-bd_sf"/>
</dbReference>
<organism evidence="6 7">
    <name type="scientific">Trinickia violacea</name>
    <dbReference type="NCBI Taxonomy" id="2571746"/>
    <lineage>
        <taxon>Bacteria</taxon>
        <taxon>Pseudomonadati</taxon>
        <taxon>Pseudomonadota</taxon>
        <taxon>Betaproteobacteria</taxon>
        <taxon>Burkholderiales</taxon>
        <taxon>Burkholderiaceae</taxon>
        <taxon>Trinickia</taxon>
    </lineage>
</organism>
<protein>
    <submittedName>
        <fullName evidence="6">LysR family transcriptional regulator</fullName>
    </submittedName>
</protein>
<dbReference type="RefSeq" id="WP_137336916.1">
    <property type="nucleotide sequence ID" value="NZ_CP040078.1"/>
</dbReference>
<dbReference type="GO" id="GO:0043565">
    <property type="term" value="F:sequence-specific DNA binding"/>
    <property type="evidence" value="ECO:0007669"/>
    <property type="project" value="TreeGrafter"/>
</dbReference>
<dbReference type="Pfam" id="PF03466">
    <property type="entry name" value="LysR_substrate"/>
    <property type="match status" value="1"/>
</dbReference>
<dbReference type="Pfam" id="PF00126">
    <property type="entry name" value="HTH_1"/>
    <property type="match status" value="1"/>
</dbReference>
<dbReference type="InterPro" id="IPR005119">
    <property type="entry name" value="LysR_subst-bd"/>
</dbReference>
<keyword evidence="3" id="KW-0238">DNA-binding</keyword>
<evidence type="ECO:0000259" key="5">
    <source>
        <dbReference type="PROSITE" id="PS50931"/>
    </source>
</evidence>
<evidence type="ECO:0000256" key="1">
    <source>
        <dbReference type="ARBA" id="ARBA00009437"/>
    </source>
</evidence>
<accession>A0A4P8IXL8</accession>
<dbReference type="Gene3D" id="3.40.190.290">
    <property type="match status" value="1"/>
</dbReference>
<keyword evidence="7" id="KW-1185">Reference proteome</keyword>
<proteinExistence type="inferred from homology"/>
<keyword evidence="4" id="KW-0804">Transcription</keyword>
<dbReference type="AlphaFoldDB" id="A0A4P8IXL8"/>
<evidence type="ECO:0000313" key="7">
    <source>
        <dbReference type="Proteomes" id="UP000298656"/>
    </source>
</evidence>
<keyword evidence="2" id="KW-0805">Transcription regulation</keyword>
<dbReference type="Gene3D" id="1.10.10.10">
    <property type="entry name" value="Winged helix-like DNA-binding domain superfamily/Winged helix DNA-binding domain"/>
    <property type="match status" value="1"/>
</dbReference>
<dbReference type="SUPFAM" id="SSF46785">
    <property type="entry name" value="Winged helix' DNA-binding domain"/>
    <property type="match status" value="1"/>
</dbReference>
<dbReference type="Proteomes" id="UP000298656">
    <property type="component" value="Chromosome 2"/>
</dbReference>
<dbReference type="GO" id="GO:0003700">
    <property type="term" value="F:DNA-binding transcription factor activity"/>
    <property type="evidence" value="ECO:0007669"/>
    <property type="project" value="InterPro"/>
</dbReference>
<dbReference type="InterPro" id="IPR000847">
    <property type="entry name" value="LysR_HTH_N"/>
</dbReference>
<dbReference type="PANTHER" id="PTHR30537">
    <property type="entry name" value="HTH-TYPE TRANSCRIPTIONAL REGULATOR"/>
    <property type="match status" value="1"/>
</dbReference>
<feature type="domain" description="HTH lysR-type" evidence="5">
    <location>
        <begin position="1"/>
        <end position="59"/>
    </location>
</feature>
<name>A0A4P8IXL8_9BURK</name>
<dbReference type="PRINTS" id="PR00039">
    <property type="entry name" value="HTHLYSR"/>
</dbReference>
<evidence type="ECO:0000256" key="4">
    <source>
        <dbReference type="ARBA" id="ARBA00023163"/>
    </source>
</evidence>
<gene>
    <name evidence="6" type="ORF">FAZ95_34785</name>
</gene>
<comment type="similarity">
    <text evidence="1">Belongs to the LysR transcriptional regulatory family.</text>
</comment>
<dbReference type="GO" id="GO:0006351">
    <property type="term" value="P:DNA-templated transcription"/>
    <property type="evidence" value="ECO:0007669"/>
    <property type="project" value="TreeGrafter"/>
</dbReference>
<evidence type="ECO:0000256" key="2">
    <source>
        <dbReference type="ARBA" id="ARBA00023015"/>
    </source>
</evidence>
<dbReference type="FunFam" id="1.10.10.10:FF:000001">
    <property type="entry name" value="LysR family transcriptional regulator"/>
    <property type="match status" value="1"/>
</dbReference>
<dbReference type="OrthoDB" id="9080054at2"/>